<gene>
    <name evidence="2" type="ORF">METZ01_LOCUS147869</name>
</gene>
<keyword evidence="1" id="KW-1133">Transmembrane helix</keyword>
<feature type="transmembrane region" description="Helical" evidence="1">
    <location>
        <begin position="323"/>
        <end position="349"/>
    </location>
</feature>
<feature type="transmembrane region" description="Helical" evidence="1">
    <location>
        <begin position="263"/>
        <end position="281"/>
    </location>
</feature>
<dbReference type="InterPro" id="IPR032809">
    <property type="entry name" value="Put_HupE_UreJ"/>
</dbReference>
<keyword evidence="1" id="KW-0472">Membrane</keyword>
<dbReference type="Pfam" id="PF13795">
    <property type="entry name" value="HupE_UreJ_2"/>
    <property type="match status" value="1"/>
</dbReference>
<feature type="transmembrane region" description="Helical" evidence="1">
    <location>
        <begin position="211"/>
        <end position="231"/>
    </location>
</feature>
<keyword evidence="1" id="KW-0812">Transmembrane</keyword>
<name>A0A382A0F8_9ZZZZ</name>
<evidence type="ECO:0000313" key="2">
    <source>
        <dbReference type="EMBL" id="SVA95015.1"/>
    </source>
</evidence>
<feature type="transmembrane region" description="Helical" evidence="1">
    <location>
        <begin position="238"/>
        <end position="257"/>
    </location>
</feature>
<sequence length="384" mass="41570">MLSVRSVLGQSVPRRLPAILLVAVFTLPGLAPAHPLTFTDTTVVLRADGTFQIDLITDLDALALGVPQDADDAELVATLTAMAPADFNVLIDRLRTLFERRVRLRFDGEPSPFDVDFPDYGTTAALESDIPTLLGLTARLIGTIPAGATDVEFFASRAFSEVNLTVQNEARGITTRAVLERGARSEPFALAGPAKPAGMWSAARQYLRLGFAHIVPQGLDHVLFVFGLFLFSTQLRPLVWQVTAFTVAHAVTLSLALYGVVSLPPALVEPLIALSIVYIGVENVMTERLTKRRAAVVFSFGLLHGLGFAGALRTLGLPQQEQFLGLVSFNVGIELGQLAVLTAALSTLGWWRRRGWYRSRLAVPLSLAIAAIGVVWTVDRFFLA</sequence>
<organism evidence="2">
    <name type="scientific">marine metagenome</name>
    <dbReference type="NCBI Taxonomy" id="408172"/>
    <lineage>
        <taxon>unclassified sequences</taxon>
        <taxon>metagenomes</taxon>
        <taxon>ecological metagenomes</taxon>
    </lineage>
</organism>
<dbReference type="AlphaFoldDB" id="A0A382A0F8"/>
<accession>A0A382A0F8</accession>
<evidence type="ECO:0000256" key="1">
    <source>
        <dbReference type="SAM" id="Phobius"/>
    </source>
</evidence>
<proteinExistence type="predicted"/>
<protein>
    <recommendedName>
        <fullName evidence="3">HupE / UreJ protein</fullName>
    </recommendedName>
</protein>
<reference evidence="2" key="1">
    <citation type="submission" date="2018-05" db="EMBL/GenBank/DDBJ databases">
        <authorList>
            <person name="Lanie J.A."/>
            <person name="Ng W.-L."/>
            <person name="Kazmierczak K.M."/>
            <person name="Andrzejewski T.M."/>
            <person name="Davidsen T.M."/>
            <person name="Wayne K.J."/>
            <person name="Tettelin H."/>
            <person name="Glass J.I."/>
            <person name="Rusch D."/>
            <person name="Podicherti R."/>
            <person name="Tsui H.-C.T."/>
            <person name="Winkler M.E."/>
        </authorList>
    </citation>
    <scope>NUCLEOTIDE SEQUENCE</scope>
</reference>
<evidence type="ECO:0008006" key="3">
    <source>
        <dbReference type="Google" id="ProtNLM"/>
    </source>
</evidence>
<feature type="transmembrane region" description="Helical" evidence="1">
    <location>
        <begin position="293"/>
        <end position="311"/>
    </location>
</feature>
<dbReference type="EMBL" id="UINC01023412">
    <property type="protein sequence ID" value="SVA95015.1"/>
    <property type="molecule type" value="Genomic_DNA"/>
</dbReference>
<feature type="transmembrane region" description="Helical" evidence="1">
    <location>
        <begin position="361"/>
        <end position="378"/>
    </location>
</feature>